<protein>
    <submittedName>
        <fullName evidence="1">Uncharacterized protein</fullName>
    </submittedName>
</protein>
<dbReference type="EMBL" id="UINC01193491">
    <property type="protein sequence ID" value="SVE09130.1"/>
    <property type="molecule type" value="Genomic_DNA"/>
</dbReference>
<reference evidence="1" key="1">
    <citation type="submission" date="2018-05" db="EMBL/GenBank/DDBJ databases">
        <authorList>
            <person name="Lanie J.A."/>
            <person name="Ng W.-L."/>
            <person name="Kazmierczak K.M."/>
            <person name="Andrzejewski T.M."/>
            <person name="Davidsen T.M."/>
            <person name="Wayne K.J."/>
            <person name="Tettelin H."/>
            <person name="Glass J.I."/>
            <person name="Rusch D."/>
            <person name="Podicherti R."/>
            <person name="Tsui H.-C.T."/>
            <person name="Winkler M.E."/>
        </authorList>
    </citation>
    <scope>NUCLEOTIDE SEQUENCE</scope>
</reference>
<evidence type="ECO:0000313" key="1">
    <source>
        <dbReference type="EMBL" id="SVE09130.1"/>
    </source>
</evidence>
<accession>A0A383ANK3</accession>
<sequence length="63" mass="7493">MSYYRQPKTKHLMIEKSNIDPDAKEYGVKPVVVGKVPDSWDDRLQANWKNKGWKNQSTRKSQW</sequence>
<dbReference type="AlphaFoldDB" id="A0A383ANK3"/>
<organism evidence="1">
    <name type="scientific">marine metagenome</name>
    <dbReference type="NCBI Taxonomy" id="408172"/>
    <lineage>
        <taxon>unclassified sequences</taxon>
        <taxon>metagenomes</taxon>
        <taxon>ecological metagenomes</taxon>
    </lineage>
</organism>
<feature type="non-terminal residue" evidence="1">
    <location>
        <position position="63"/>
    </location>
</feature>
<name>A0A383ANK3_9ZZZZ</name>
<proteinExistence type="predicted"/>
<gene>
    <name evidence="1" type="ORF">METZ01_LOCUS461984</name>
</gene>